<feature type="transmembrane region" description="Helical" evidence="8">
    <location>
        <begin position="319"/>
        <end position="340"/>
    </location>
</feature>
<comment type="subcellular location">
    <subcellularLocation>
        <location evidence="1">Membrane</location>
        <topology evidence="1">Multi-pass membrane protein</topology>
    </subcellularLocation>
</comment>
<feature type="transmembrane region" description="Helical" evidence="8">
    <location>
        <begin position="260"/>
        <end position="280"/>
    </location>
</feature>
<dbReference type="InterPro" id="IPR001902">
    <property type="entry name" value="SLC26A/SulP_fam"/>
</dbReference>
<feature type="transmembrane region" description="Helical" evidence="8">
    <location>
        <begin position="856"/>
        <end position="878"/>
    </location>
</feature>
<keyword evidence="4" id="KW-0769">Symport</keyword>
<dbReference type="CDD" id="cd07042">
    <property type="entry name" value="STAS_SulP_like_sulfate_transporter"/>
    <property type="match status" value="2"/>
</dbReference>
<dbReference type="GO" id="GO:0016020">
    <property type="term" value="C:membrane"/>
    <property type="evidence" value="ECO:0007669"/>
    <property type="project" value="UniProtKB-SubCell"/>
</dbReference>
<accession>A0AAD9U0N6</accession>
<evidence type="ECO:0000256" key="7">
    <source>
        <dbReference type="ARBA" id="ARBA00023136"/>
    </source>
</evidence>
<dbReference type="Proteomes" id="UP001280121">
    <property type="component" value="Unassembled WGS sequence"/>
</dbReference>
<feature type="transmembrane region" description="Helical" evidence="8">
    <location>
        <begin position="884"/>
        <end position="906"/>
    </location>
</feature>
<dbReference type="Pfam" id="PF01740">
    <property type="entry name" value="STAS"/>
    <property type="match status" value="2"/>
</dbReference>
<dbReference type="GO" id="GO:0008271">
    <property type="term" value="F:secondary active sulfate transmembrane transporter activity"/>
    <property type="evidence" value="ECO:0007669"/>
    <property type="project" value="InterPro"/>
</dbReference>
<reference evidence="10" key="1">
    <citation type="journal article" date="2023" name="Plant J.">
        <title>Genome sequences and population genomics provide insights into the demographic history, inbreeding, and mutation load of two 'living fossil' tree species of Dipteronia.</title>
        <authorList>
            <person name="Feng Y."/>
            <person name="Comes H.P."/>
            <person name="Chen J."/>
            <person name="Zhu S."/>
            <person name="Lu R."/>
            <person name="Zhang X."/>
            <person name="Li P."/>
            <person name="Qiu J."/>
            <person name="Olsen K.M."/>
            <person name="Qiu Y."/>
        </authorList>
    </citation>
    <scope>NUCLEOTIDE SEQUENCE</scope>
    <source>
        <strain evidence="10">KIB01</strain>
    </source>
</reference>
<feature type="transmembrane region" description="Helical" evidence="8">
    <location>
        <begin position="809"/>
        <end position="836"/>
    </location>
</feature>
<feature type="transmembrane region" description="Helical" evidence="8">
    <location>
        <begin position="1070"/>
        <end position="1098"/>
    </location>
</feature>
<feature type="transmembrane region" description="Helical" evidence="8">
    <location>
        <begin position="180"/>
        <end position="199"/>
    </location>
</feature>
<sequence>MAVTSSGPRVNFAAPRGFAKTFKSKLKETLFPDDPFGGFRNEKPARKSFKTLQYFVPVFEWFPKYNFSKFRFDLLAGITITSLAIPQGISYAKLANLPPIIGLYSSFIPPIIYTVFGSSKHLAVGTVAACSLLLAESIGEKVNVKENPDLYLHLIFTATFFTGIFQTSLGFLRLGILVDFLSHSTITGFMTGTAVIICLQQMKGMLGLKHFTSKTDVVHVLKAIFHNRNEWRWECFLVGLVFLIFLQFTRFLRNRKPKLFWVSAMAPMVCVAVGCIFAFLAPVEKHGIQIVGELKRGINPLSLKYLNFDPEYLPATIKAGVVTGLIAMAEGIAIARSFAITKNEQIDGNKEMVAFGFMNIFGSFTSCYLTTGPFSKTAVNFNSGCKSQMSNFVMAICMMLVLLFLAPVFKYTPLVVLSAIIMSAMIGLINYNEIIHLFKVDKFDFCICMAACLGVSFLTMETGLILSVGLAILRALIYVARPATCKLGKIPNSELYRDMEQYPDATGVSGILALQIGSPIYFANSNYIRERTLRWIRDEESLSDSKSNTVEHVLLDLSGATAIDMTGIGTLMEIRRILTARDIKFGIVNPRIEIMDKLTLAHFVDIIGKDSVYLSIDEAVEACRPPHPPLEVHPVCLPPEATTFHKLKHRLREIFFPDDPFYIFKNQNFRTKLILGFQYFFPILQWAPSYTLKLFTSDIISGITIASLAIPQGISYAKLANLPPIIGLYSSFVPPLIYSVLGSSRHMGIGPVSIASLVMGTMLNEEVSFNKDRDLYLQLAFTSTLFAGLFQASLGLFRLGFIIDFLSKATLIGFMAGAAVVVALQQLKGLLGIIHFTEKMQVIPVMESVFNRKKEWSWETIVMGFSFLILLVAARQISLKKPKLFWVSAAAPLVSVILSTLLVFLLKSRFQNVTTIGHLPKGVNPPSINKLHFHGSHLSLAIKIGLITGILSLTEGIAVGRTFASMEDYQIDGNKEMLAFGLMNIVGCCFSCYVTTGSFSRSAVNYNAGAKTVVSNIVLAAMVLVTLLFLMPLFYYTPNLILAAIIITAVIGLIDYKGAIHLWKLDKLDFLVFLCSFIGVLFFSVQLGLGIAVGVSVLKIILHITRPNTMVLGNIPGTQIYRSINCYENALREPCFLILSIESPILFANSTYLQERVLRWVREEEERIQENNEIALKCVILDMTVTAIDTSGIDGMYELRKRLERRSLHLVLVNLAGTVMEKLHRSKLLDLFRSNGLYLTIGEAVADLSSSSSWIVLGP</sequence>
<dbReference type="PROSITE" id="PS50801">
    <property type="entry name" value="STAS"/>
    <property type="match status" value="2"/>
</dbReference>
<feature type="transmembrane region" description="Helical" evidence="8">
    <location>
        <begin position="231"/>
        <end position="248"/>
    </location>
</feature>
<organism evidence="10 11">
    <name type="scientific">Dipteronia dyeriana</name>
    <dbReference type="NCBI Taxonomy" id="168575"/>
    <lineage>
        <taxon>Eukaryota</taxon>
        <taxon>Viridiplantae</taxon>
        <taxon>Streptophyta</taxon>
        <taxon>Embryophyta</taxon>
        <taxon>Tracheophyta</taxon>
        <taxon>Spermatophyta</taxon>
        <taxon>Magnoliopsida</taxon>
        <taxon>eudicotyledons</taxon>
        <taxon>Gunneridae</taxon>
        <taxon>Pentapetalae</taxon>
        <taxon>rosids</taxon>
        <taxon>malvids</taxon>
        <taxon>Sapindales</taxon>
        <taxon>Sapindaceae</taxon>
        <taxon>Hippocastanoideae</taxon>
        <taxon>Acereae</taxon>
        <taxon>Dipteronia</taxon>
    </lineage>
</organism>
<evidence type="ECO:0000256" key="3">
    <source>
        <dbReference type="ARBA" id="ARBA00022692"/>
    </source>
</evidence>
<dbReference type="Pfam" id="PF00916">
    <property type="entry name" value="Sulfate_transp"/>
    <property type="match status" value="2"/>
</dbReference>
<evidence type="ECO:0000313" key="11">
    <source>
        <dbReference type="Proteomes" id="UP001280121"/>
    </source>
</evidence>
<evidence type="ECO:0000259" key="9">
    <source>
        <dbReference type="PROSITE" id="PS50801"/>
    </source>
</evidence>
<name>A0AAD9U0N6_9ROSI</name>
<protein>
    <recommendedName>
        <fullName evidence="9">STAS domain-containing protein</fullName>
    </recommendedName>
</protein>
<evidence type="ECO:0000256" key="6">
    <source>
        <dbReference type="ARBA" id="ARBA00023032"/>
    </source>
</evidence>
<evidence type="ECO:0000256" key="5">
    <source>
        <dbReference type="ARBA" id="ARBA00022989"/>
    </source>
</evidence>
<dbReference type="GO" id="GO:0015293">
    <property type="term" value="F:symporter activity"/>
    <property type="evidence" value="ECO:0007669"/>
    <property type="project" value="UniProtKB-KW"/>
</dbReference>
<dbReference type="InterPro" id="IPR011547">
    <property type="entry name" value="SLC26A/SulP_dom"/>
</dbReference>
<evidence type="ECO:0000313" key="10">
    <source>
        <dbReference type="EMBL" id="KAK2645744.1"/>
    </source>
</evidence>
<dbReference type="Gene3D" id="3.30.750.24">
    <property type="entry name" value="STAS domain"/>
    <property type="match status" value="2"/>
</dbReference>
<keyword evidence="11" id="KW-1185">Reference proteome</keyword>
<evidence type="ECO:0000256" key="1">
    <source>
        <dbReference type="ARBA" id="ARBA00004141"/>
    </source>
</evidence>
<feature type="transmembrane region" description="Helical" evidence="8">
    <location>
        <begin position="352"/>
        <end position="371"/>
    </location>
</feature>
<gene>
    <name evidence="10" type="ORF">Ddye_020939</name>
</gene>
<dbReference type="AlphaFoldDB" id="A0AAD9U0N6"/>
<feature type="transmembrane region" description="Helical" evidence="8">
    <location>
        <begin position="1012"/>
        <end position="1034"/>
    </location>
</feature>
<feature type="domain" description="STAS" evidence="9">
    <location>
        <begin position="1126"/>
        <end position="1248"/>
    </location>
</feature>
<feature type="transmembrane region" description="Helical" evidence="8">
    <location>
        <begin position="150"/>
        <end position="174"/>
    </location>
</feature>
<keyword evidence="5 8" id="KW-1133">Transmembrane helix</keyword>
<dbReference type="FunFam" id="3.30.750.24:FF:000002">
    <property type="entry name" value="Sulfate transporter 31"/>
    <property type="match status" value="2"/>
</dbReference>
<evidence type="ECO:0000256" key="2">
    <source>
        <dbReference type="ARBA" id="ARBA00022448"/>
    </source>
</evidence>
<dbReference type="PANTHER" id="PTHR11814">
    <property type="entry name" value="SULFATE TRANSPORTER"/>
    <property type="match status" value="1"/>
</dbReference>
<comment type="caution">
    <text evidence="10">The sequence shown here is derived from an EMBL/GenBank/DDBJ whole genome shotgun (WGS) entry which is preliminary data.</text>
</comment>
<keyword evidence="7 8" id="KW-0472">Membrane</keyword>
<keyword evidence="2" id="KW-0813">Transport</keyword>
<dbReference type="SUPFAM" id="SSF52091">
    <property type="entry name" value="SpoIIaa-like"/>
    <property type="match status" value="2"/>
</dbReference>
<keyword evidence="6" id="KW-0764">Sulfate transport</keyword>
<feature type="transmembrane region" description="Helical" evidence="8">
    <location>
        <begin position="978"/>
        <end position="1000"/>
    </location>
</feature>
<dbReference type="NCBIfam" id="TIGR00815">
    <property type="entry name" value="sulP"/>
    <property type="match status" value="2"/>
</dbReference>
<evidence type="ECO:0000256" key="4">
    <source>
        <dbReference type="ARBA" id="ARBA00022847"/>
    </source>
</evidence>
<dbReference type="InterPro" id="IPR036513">
    <property type="entry name" value="STAS_dom_sf"/>
</dbReference>
<feature type="transmembrane region" description="Helical" evidence="8">
    <location>
        <begin position="940"/>
        <end position="958"/>
    </location>
</feature>
<feature type="transmembrane region" description="Helical" evidence="8">
    <location>
        <begin position="775"/>
        <end position="797"/>
    </location>
</feature>
<feature type="transmembrane region" description="Helical" evidence="8">
    <location>
        <begin position="392"/>
        <end position="409"/>
    </location>
</feature>
<keyword evidence="3 8" id="KW-0812">Transmembrane</keyword>
<proteinExistence type="predicted"/>
<feature type="transmembrane region" description="Helical" evidence="8">
    <location>
        <begin position="415"/>
        <end position="431"/>
    </location>
</feature>
<feature type="transmembrane region" description="Helical" evidence="8">
    <location>
        <begin position="1040"/>
        <end position="1058"/>
    </location>
</feature>
<evidence type="ECO:0000256" key="8">
    <source>
        <dbReference type="SAM" id="Phobius"/>
    </source>
</evidence>
<dbReference type="InterPro" id="IPR002645">
    <property type="entry name" value="STAS_dom"/>
</dbReference>
<dbReference type="EMBL" id="JANJYI010000006">
    <property type="protein sequence ID" value="KAK2645744.1"/>
    <property type="molecule type" value="Genomic_DNA"/>
</dbReference>
<feature type="transmembrane region" description="Helical" evidence="8">
    <location>
        <begin position="464"/>
        <end position="480"/>
    </location>
</feature>
<dbReference type="InterPro" id="IPR018045">
    <property type="entry name" value="S04_transporter_CS"/>
</dbReference>
<feature type="domain" description="STAS" evidence="9">
    <location>
        <begin position="501"/>
        <end position="623"/>
    </location>
</feature>
<dbReference type="PROSITE" id="PS01130">
    <property type="entry name" value="SLC26A"/>
    <property type="match status" value="2"/>
</dbReference>